<evidence type="ECO:0000313" key="2">
    <source>
        <dbReference type="Proteomes" id="UP001153678"/>
    </source>
</evidence>
<dbReference type="Proteomes" id="UP001153678">
    <property type="component" value="Unassembled WGS sequence"/>
</dbReference>
<reference evidence="1" key="1">
    <citation type="submission" date="2022-08" db="EMBL/GenBank/DDBJ databases">
        <authorList>
            <person name="Kallberg Y."/>
            <person name="Tangrot J."/>
            <person name="Rosling A."/>
        </authorList>
    </citation>
    <scope>NUCLEOTIDE SEQUENCE</scope>
    <source>
        <strain evidence="1">Wild A</strain>
    </source>
</reference>
<protein>
    <submittedName>
        <fullName evidence="1">6289_t:CDS:1</fullName>
    </submittedName>
</protein>
<name>A0A9W4X0S0_9GLOM</name>
<accession>A0A9W4X0S0</accession>
<sequence length="105" mass="12590">MDQFRIKNREELEEHEKKLEEGDEKEKNLPFGEKFAFQMKYFFDNGTFLLLPTPYSSDNNFFFQQTECKYTEGKVFDKTFFPSRREGEESMVLTMTPGMKRSDII</sequence>
<keyword evidence="2" id="KW-1185">Reference proteome</keyword>
<dbReference type="AlphaFoldDB" id="A0A9W4X0S0"/>
<dbReference type="EMBL" id="CAMKVN010001766">
    <property type="protein sequence ID" value="CAI2177934.1"/>
    <property type="molecule type" value="Genomic_DNA"/>
</dbReference>
<proteinExistence type="predicted"/>
<comment type="caution">
    <text evidence="1">The sequence shown here is derived from an EMBL/GenBank/DDBJ whole genome shotgun (WGS) entry which is preliminary data.</text>
</comment>
<evidence type="ECO:0000313" key="1">
    <source>
        <dbReference type="EMBL" id="CAI2177934.1"/>
    </source>
</evidence>
<gene>
    <name evidence="1" type="ORF">FWILDA_LOCUS8332</name>
</gene>
<organism evidence="1 2">
    <name type="scientific">Funneliformis geosporum</name>
    <dbReference type="NCBI Taxonomy" id="1117311"/>
    <lineage>
        <taxon>Eukaryota</taxon>
        <taxon>Fungi</taxon>
        <taxon>Fungi incertae sedis</taxon>
        <taxon>Mucoromycota</taxon>
        <taxon>Glomeromycotina</taxon>
        <taxon>Glomeromycetes</taxon>
        <taxon>Glomerales</taxon>
        <taxon>Glomeraceae</taxon>
        <taxon>Funneliformis</taxon>
    </lineage>
</organism>